<protein>
    <submittedName>
        <fullName evidence="3">Uncharacterized protein</fullName>
    </submittedName>
</protein>
<dbReference type="Proteomes" id="UP001148614">
    <property type="component" value="Unassembled WGS sequence"/>
</dbReference>
<comment type="caution">
    <text evidence="3">The sequence shown here is derived from an EMBL/GenBank/DDBJ whole genome shotgun (WGS) entry which is preliminary data.</text>
</comment>
<keyword evidence="2" id="KW-1133">Transmembrane helix</keyword>
<dbReference type="AlphaFoldDB" id="A0A9W8NCN7"/>
<evidence type="ECO:0000313" key="3">
    <source>
        <dbReference type="EMBL" id="KAJ3569697.1"/>
    </source>
</evidence>
<feature type="region of interest" description="Disordered" evidence="1">
    <location>
        <begin position="264"/>
        <end position="285"/>
    </location>
</feature>
<accession>A0A9W8NCN7</accession>
<sequence>MVVQSIWGAVRRFLTPKVKKARDWKRIYLIASFSGAGVSFIGLVFPTIVQLNEVSYTLKTFAFADAYHETAHAKSTQFLGVSISLVVLILAQAAYFFIFWPGYDHTVLRTSAILVSVPVNLALAWVQFTTLDDIFSLPIDPGKSKPHSIGVLDDEIQERYDHLARGMGRVKWFIPVISISLTIVYCGAVVFWLWLLPSRHRLPNRYEPVIFSKETSAPLTTRVAESIELTEIAMSNSAGHLEAIFREHENARVHNLLTLRTSSPSTRRRRVGISPRAPRRSSTGPELAPDARYWMLSNAEDDLKFWVIGMISFIVFGLGSEIPTYAILRANELKCPWYAVLPREDLSSRGIYRLAGSFDAALGLPDPT</sequence>
<name>A0A9W8NCN7_9PEZI</name>
<feature type="transmembrane region" description="Helical" evidence="2">
    <location>
        <begin position="107"/>
        <end position="128"/>
    </location>
</feature>
<keyword evidence="4" id="KW-1185">Reference proteome</keyword>
<evidence type="ECO:0000256" key="1">
    <source>
        <dbReference type="SAM" id="MobiDB-lite"/>
    </source>
</evidence>
<proteinExistence type="predicted"/>
<organism evidence="3 4">
    <name type="scientific">Xylaria arbuscula</name>
    <dbReference type="NCBI Taxonomy" id="114810"/>
    <lineage>
        <taxon>Eukaryota</taxon>
        <taxon>Fungi</taxon>
        <taxon>Dikarya</taxon>
        <taxon>Ascomycota</taxon>
        <taxon>Pezizomycotina</taxon>
        <taxon>Sordariomycetes</taxon>
        <taxon>Xylariomycetidae</taxon>
        <taxon>Xylariales</taxon>
        <taxon>Xylariaceae</taxon>
        <taxon>Xylaria</taxon>
    </lineage>
</organism>
<feature type="transmembrane region" description="Helical" evidence="2">
    <location>
        <begin position="305"/>
        <end position="328"/>
    </location>
</feature>
<reference evidence="3" key="1">
    <citation type="submission" date="2022-07" db="EMBL/GenBank/DDBJ databases">
        <title>Genome Sequence of Xylaria arbuscula.</title>
        <authorList>
            <person name="Buettner E."/>
        </authorList>
    </citation>
    <scope>NUCLEOTIDE SEQUENCE</scope>
    <source>
        <strain evidence="3">VT107</strain>
    </source>
</reference>
<gene>
    <name evidence="3" type="ORF">NPX13_g5994</name>
</gene>
<evidence type="ECO:0000256" key="2">
    <source>
        <dbReference type="SAM" id="Phobius"/>
    </source>
</evidence>
<dbReference type="EMBL" id="JANPWZ010001007">
    <property type="protein sequence ID" value="KAJ3569697.1"/>
    <property type="molecule type" value="Genomic_DNA"/>
</dbReference>
<feature type="transmembrane region" description="Helical" evidence="2">
    <location>
        <begin position="172"/>
        <end position="196"/>
    </location>
</feature>
<feature type="transmembrane region" description="Helical" evidence="2">
    <location>
        <begin position="78"/>
        <end position="100"/>
    </location>
</feature>
<keyword evidence="2" id="KW-0472">Membrane</keyword>
<feature type="transmembrane region" description="Helical" evidence="2">
    <location>
        <begin position="27"/>
        <end position="49"/>
    </location>
</feature>
<evidence type="ECO:0000313" key="4">
    <source>
        <dbReference type="Proteomes" id="UP001148614"/>
    </source>
</evidence>
<keyword evidence="2" id="KW-0812">Transmembrane</keyword>